<proteinExistence type="predicted"/>
<evidence type="ECO:0000313" key="1">
    <source>
        <dbReference type="EMBL" id="MDQ0506625.1"/>
    </source>
</evidence>
<dbReference type="InterPro" id="IPR038696">
    <property type="entry name" value="IalB_sf"/>
</dbReference>
<dbReference type="RefSeq" id="WP_237345295.1">
    <property type="nucleotide sequence ID" value="NZ_JABWGX010000009.1"/>
</dbReference>
<keyword evidence="2" id="KW-1185">Reference proteome</keyword>
<comment type="caution">
    <text evidence="1">The sequence shown here is derived from an EMBL/GenBank/DDBJ whole genome shotgun (WGS) entry which is preliminary data.</text>
</comment>
<protein>
    <submittedName>
        <fullName evidence="1">Invasion protein IalB</fullName>
    </submittedName>
</protein>
<reference evidence="1 2" key="1">
    <citation type="submission" date="2023-07" db="EMBL/GenBank/DDBJ databases">
        <title>Genomic Encyclopedia of Type Strains, Phase IV (KMG-IV): sequencing the most valuable type-strain genomes for metagenomic binning, comparative biology and taxonomic classification.</title>
        <authorList>
            <person name="Goeker M."/>
        </authorList>
    </citation>
    <scope>NUCLEOTIDE SEQUENCE [LARGE SCALE GENOMIC DNA]</scope>
    <source>
        <strain evidence="1 2">DSM 3770</strain>
    </source>
</reference>
<name>A0ABU0LHQ9_XANAG</name>
<dbReference type="InterPro" id="IPR010642">
    <property type="entry name" value="Invasion_prot_B"/>
</dbReference>
<sequence>MVASIAVGRADAKGPVSLVVQLPPGVWLPAGVKVHVDDKAKPLQLEFKTCLQSCFAEVTLDQAALQQMRSAGEAGSFTFENGARRTVTLPISFKGFAPALDASLKS</sequence>
<gene>
    <name evidence="1" type="ORF">QOZ94_003439</name>
</gene>
<dbReference type="Gene3D" id="2.60.40.1880">
    <property type="entry name" value="Invasion associated locus B (IalB) protein"/>
    <property type="match status" value="1"/>
</dbReference>
<dbReference type="EMBL" id="JAUSVY010000009">
    <property type="protein sequence ID" value="MDQ0506625.1"/>
    <property type="molecule type" value="Genomic_DNA"/>
</dbReference>
<accession>A0ABU0LHQ9</accession>
<dbReference type="Proteomes" id="UP001241747">
    <property type="component" value="Unassembled WGS sequence"/>
</dbReference>
<dbReference type="Pfam" id="PF06776">
    <property type="entry name" value="IalB"/>
    <property type="match status" value="1"/>
</dbReference>
<organism evidence="1 2">
    <name type="scientific">Xanthobacter agilis</name>
    <dbReference type="NCBI Taxonomy" id="47492"/>
    <lineage>
        <taxon>Bacteria</taxon>
        <taxon>Pseudomonadati</taxon>
        <taxon>Pseudomonadota</taxon>
        <taxon>Alphaproteobacteria</taxon>
        <taxon>Hyphomicrobiales</taxon>
        <taxon>Xanthobacteraceae</taxon>
        <taxon>Xanthobacter</taxon>
    </lineage>
</organism>
<evidence type="ECO:0000313" key="2">
    <source>
        <dbReference type="Proteomes" id="UP001241747"/>
    </source>
</evidence>